<dbReference type="GO" id="GO:0015485">
    <property type="term" value="F:cholesterol binding"/>
    <property type="evidence" value="ECO:0007669"/>
    <property type="project" value="InterPro"/>
</dbReference>
<protein>
    <recommendedName>
        <fullName evidence="1">BACON domain-containing protein</fullName>
    </recommendedName>
</protein>
<dbReference type="SUPFAM" id="SSF56978">
    <property type="entry name" value="Perfringolysin"/>
    <property type="match status" value="1"/>
</dbReference>
<evidence type="ECO:0000313" key="3">
    <source>
        <dbReference type="Proteomes" id="UP000018439"/>
    </source>
</evidence>
<gene>
    <name evidence="2" type="ORF">Bcop_1352</name>
</gene>
<organism evidence="2 3">
    <name type="scientific">Bacteroides coprosuis DSM 18011</name>
    <dbReference type="NCBI Taxonomy" id="679937"/>
    <lineage>
        <taxon>Bacteria</taxon>
        <taxon>Pseudomonadati</taxon>
        <taxon>Bacteroidota</taxon>
        <taxon>Bacteroidia</taxon>
        <taxon>Bacteroidales</taxon>
        <taxon>Bacteroidaceae</taxon>
        <taxon>Bacteroides</taxon>
    </lineage>
</organism>
<sequence length="424" mass="48896">MKKTFIHILLLAGLIPFYQSCSSDNTPIQPEPEPIILEQSNARIESSGGEVILTFKSSQEYSIQNHLDWCKVEVEEMNTEEKSEFKSYTLHLLIDESYIYEDREGYIKIIVANKEYPIQVKQAARTLIIQNLGAFQYENIKADAKNIHFDIVYNSTARVHPHLQNKIFGHQLLDVEEFFIKNEITTLDYDYPTTSFTTEVGDNFNIFQNRKPSLELQKEMEKTILKNSSAQSTSFTFSNGKKYYSRKELHYAGQIAFNLKLDELMGTSYKKEELKNKVGFIFEYEHLFFSLTSDLPESKIILPESISEDNIAFISTIYYGKFGYLFVETDLDNKVEIKSILNKFANEEVLTSKENEIINASNFGYLKPGIDKYDFIKGIGAINNFYKDSAKPAKELCYPAKVSLTKAKTLGVYPDFKRSIDFTY</sequence>
<dbReference type="CDD" id="cd14948">
    <property type="entry name" value="BACON"/>
    <property type="match status" value="1"/>
</dbReference>
<proteinExistence type="predicted"/>
<dbReference type="Proteomes" id="UP000018439">
    <property type="component" value="Chromosome"/>
</dbReference>
<dbReference type="InterPro" id="IPR013783">
    <property type="entry name" value="Ig-like_fold"/>
</dbReference>
<keyword evidence="3" id="KW-1185">Reference proteome</keyword>
<dbReference type="Gene3D" id="2.60.40.10">
    <property type="entry name" value="Immunoglobulins"/>
    <property type="match status" value="1"/>
</dbReference>
<dbReference type="EMBL" id="CM001167">
    <property type="protein sequence ID" value="EGJ71549.1"/>
    <property type="molecule type" value="Genomic_DNA"/>
</dbReference>
<dbReference type="InterPro" id="IPR036359">
    <property type="entry name" value="Thiol_cytolysin_sf"/>
</dbReference>
<reference evidence="2 3" key="1">
    <citation type="journal article" date="2011" name="Stand. Genomic Sci.">
        <title>Non-contiguous finished genome sequence of Bacteroides coprosuis type strain (PC139).</title>
        <authorList>
            <person name="Land M."/>
            <person name="Held B."/>
            <person name="Gronow S."/>
            <person name="Abt B."/>
            <person name="Lucas S."/>
            <person name="Del Rio T.G."/>
            <person name="Nolan M."/>
            <person name="Tice H."/>
            <person name="Cheng J.F."/>
            <person name="Pitluck S."/>
            <person name="Liolios K."/>
            <person name="Pagani I."/>
            <person name="Ivanova N."/>
            <person name="Mavromatis K."/>
            <person name="Mikhailova N."/>
            <person name="Pati A."/>
            <person name="Tapia R."/>
            <person name="Han C."/>
            <person name="Goodwin L."/>
            <person name="Chen A."/>
            <person name="Palaniappan K."/>
            <person name="Hauser L."/>
            <person name="Brambilla E.M."/>
            <person name="Rohde M."/>
            <person name="Goker M."/>
            <person name="Detter J.C."/>
            <person name="Woyke T."/>
            <person name="Bristow J."/>
            <person name="Eisen J.A."/>
            <person name="Markowitz V."/>
            <person name="Hugenholtz P."/>
            <person name="Kyrpides N.C."/>
            <person name="Klenk H.P."/>
            <person name="Lapidus A."/>
        </authorList>
    </citation>
    <scope>NUCLEOTIDE SEQUENCE</scope>
    <source>
        <strain evidence="2 3">DSM 18011</strain>
    </source>
</reference>
<evidence type="ECO:0000259" key="1">
    <source>
        <dbReference type="Pfam" id="PF13004"/>
    </source>
</evidence>
<name>F3ZNX3_9BACE</name>
<feature type="domain" description="BACON" evidence="1">
    <location>
        <begin position="60"/>
        <end position="123"/>
    </location>
</feature>
<accession>F3ZNX3</accession>
<dbReference type="InterPro" id="IPR024361">
    <property type="entry name" value="BACON"/>
</dbReference>
<dbReference type="HOGENOM" id="CLU_646644_0_0_10"/>
<evidence type="ECO:0000313" key="2">
    <source>
        <dbReference type="EMBL" id="EGJ71549.1"/>
    </source>
</evidence>
<dbReference type="Pfam" id="PF13004">
    <property type="entry name" value="BACON"/>
    <property type="match status" value="1"/>
</dbReference>
<dbReference type="STRING" id="679937.Bcop_1352"/>
<dbReference type="AlphaFoldDB" id="F3ZNX3"/>